<dbReference type="EnsemblMetazoa" id="G2553.8">
    <property type="protein sequence ID" value="G2553.8:cds"/>
    <property type="gene ID" value="G2553"/>
</dbReference>
<dbReference type="InterPro" id="IPR002557">
    <property type="entry name" value="Chitin-bd_dom"/>
</dbReference>
<evidence type="ECO:0000256" key="7">
    <source>
        <dbReference type="RuleBase" id="RU000489"/>
    </source>
</evidence>
<evidence type="ECO:0008006" key="15">
    <source>
        <dbReference type="Google" id="ProtNLM"/>
    </source>
</evidence>
<keyword evidence="9" id="KW-0472">Membrane</keyword>
<dbReference type="PROSITE" id="PS51910">
    <property type="entry name" value="GH18_2"/>
    <property type="match status" value="1"/>
</dbReference>
<dbReference type="InterPro" id="IPR001579">
    <property type="entry name" value="Glyco_hydro_18_chit_AS"/>
</dbReference>
<dbReference type="GO" id="GO:0008061">
    <property type="term" value="F:chitin binding"/>
    <property type="evidence" value="ECO:0007669"/>
    <property type="project" value="UniProtKB-KW"/>
</dbReference>
<dbReference type="InterPro" id="IPR036508">
    <property type="entry name" value="Chitin-bd_dom_sf"/>
</dbReference>
<dbReference type="EnsemblMetazoa" id="G2553.6">
    <property type="protein sequence ID" value="G2553.6:cds"/>
    <property type="gene ID" value="G2553"/>
</dbReference>
<keyword evidence="14" id="KW-1185">Reference proteome</keyword>
<evidence type="ECO:0000256" key="3">
    <source>
        <dbReference type="ARBA" id="ARBA00022729"/>
    </source>
</evidence>
<dbReference type="EnsemblMetazoa" id="G2553.2">
    <property type="protein sequence ID" value="G2553.2:cds"/>
    <property type="gene ID" value="G2553"/>
</dbReference>
<dbReference type="GO" id="GO:0004568">
    <property type="term" value="F:chitinase activity"/>
    <property type="evidence" value="ECO:0007669"/>
    <property type="project" value="TreeGrafter"/>
</dbReference>
<keyword evidence="2" id="KW-0147">Chitin-binding</keyword>
<keyword evidence="9" id="KW-0812">Transmembrane</keyword>
<evidence type="ECO:0000256" key="5">
    <source>
        <dbReference type="ARBA" id="ARBA00023157"/>
    </source>
</evidence>
<dbReference type="SUPFAM" id="SSF51445">
    <property type="entry name" value="(Trans)glycosidases"/>
    <property type="match status" value="1"/>
</dbReference>
<reference evidence="13" key="1">
    <citation type="submission" date="2022-08" db="UniProtKB">
        <authorList>
            <consortium name="EnsemblMetazoa"/>
        </authorList>
    </citation>
    <scope>IDENTIFICATION</scope>
    <source>
        <strain evidence="13">05x7-T-G4-1.051#20</strain>
    </source>
</reference>
<dbReference type="PROSITE" id="PS50940">
    <property type="entry name" value="CHIT_BIND_II"/>
    <property type="match status" value="1"/>
</dbReference>
<dbReference type="PANTHER" id="PTHR11177:SF317">
    <property type="entry name" value="CHITINASE 12-RELATED"/>
    <property type="match status" value="1"/>
</dbReference>
<dbReference type="Pfam" id="PF01607">
    <property type="entry name" value="CBM_14"/>
    <property type="match status" value="1"/>
</dbReference>
<protein>
    <recommendedName>
        <fullName evidence="15">Chitinase</fullName>
    </recommendedName>
</protein>
<sequence length="555" mass="61847">MARLLFTCIYLTYLCHTAALKYKRVCYYTNWAQYRNGIAKFEPSHIDPSLCTHIIYAFGKLEDNGITNFEWNDETRYVEVNAFKRNNTGLKTLLAMGGWTAGSKPYSDMAASPENRRTFINASISWLRKYDFDGLDMDWEYPANRGGVPEDFNNFPILLKEILEAFTEEAKTSGKSRLLLTAAVGVGKSVADTAYNIPEMSKYLDFISLMAYDLRGGWEKTTGFNAALYRSSADSSDEYNVAFAVDYWLRKGTPKEKLILGLATYGRSFKLQDENNFGVGAPATGAGPQGKYVAEDGFLPYYDICARQVQRVGETYRDEKAQTPFFVQENIWVGFDDQLSIYTKVNDLVIRKQLGGAMIWALDFDDFNNICGYGKYPISRVMTDTLLASESGISITPPSTHIPLSTVGTTTRSPYPPPTGDGGKTPDSGGGGSGHDGITSLDVDCGHENDGRYRYLSDCSKYIQCVNGKTFVRNCPTDLEFNIAMSQCDWASNVNCSSIVVTIPKTTTSVYSKTDNSSLNITPINTGCQLSPYSHHLILYTYMYLLIFFLAISMS</sequence>
<keyword evidence="6 7" id="KW-0326">Glycosidase</keyword>
<evidence type="ECO:0000313" key="14">
    <source>
        <dbReference type="Proteomes" id="UP000005408"/>
    </source>
</evidence>
<evidence type="ECO:0000259" key="12">
    <source>
        <dbReference type="PROSITE" id="PS51910"/>
    </source>
</evidence>
<keyword evidence="5" id="KW-1015">Disulfide bond</keyword>
<feature type="domain" description="Chitin-binding type-2" evidence="11">
    <location>
        <begin position="442"/>
        <end position="498"/>
    </location>
</feature>
<evidence type="ECO:0000256" key="4">
    <source>
        <dbReference type="ARBA" id="ARBA00022801"/>
    </source>
</evidence>
<dbReference type="SUPFAM" id="SSF54556">
    <property type="entry name" value="Chitinase insertion domain"/>
    <property type="match status" value="1"/>
</dbReference>
<evidence type="ECO:0000256" key="1">
    <source>
        <dbReference type="ARBA" id="ARBA00009121"/>
    </source>
</evidence>
<dbReference type="EnsemblMetazoa" id="G2553.1">
    <property type="protein sequence ID" value="G2553.1:cds"/>
    <property type="gene ID" value="G2553"/>
</dbReference>
<dbReference type="CDD" id="cd02872">
    <property type="entry name" value="GH18_chitolectin_chitotriosidase"/>
    <property type="match status" value="1"/>
</dbReference>
<dbReference type="InterPro" id="IPR017853">
    <property type="entry name" value="GH"/>
</dbReference>
<dbReference type="SUPFAM" id="SSF57625">
    <property type="entry name" value="Invertebrate chitin-binding proteins"/>
    <property type="match status" value="1"/>
</dbReference>
<dbReference type="EnsemblMetazoa" id="G2553.7">
    <property type="protein sequence ID" value="G2553.7:cds"/>
    <property type="gene ID" value="G2553"/>
</dbReference>
<feature type="transmembrane region" description="Helical" evidence="9">
    <location>
        <begin position="533"/>
        <end position="552"/>
    </location>
</feature>
<evidence type="ECO:0000256" key="6">
    <source>
        <dbReference type="ARBA" id="ARBA00023295"/>
    </source>
</evidence>
<name>A0A8W8KYF3_MAGGI</name>
<dbReference type="InterPro" id="IPR001223">
    <property type="entry name" value="Glyco_hydro18_cat"/>
</dbReference>
<dbReference type="SMART" id="SM00494">
    <property type="entry name" value="ChtBD2"/>
    <property type="match status" value="1"/>
</dbReference>
<keyword evidence="3 10" id="KW-0732">Signal</keyword>
<dbReference type="GO" id="GO:0006032">
    <property type="term" value="P:chitin catabolic process"/>
    <property type="evidence" value="ECO:0007669"/>
    <property type="project" value="TreeGrafter"/>
</dbReference>
<comment type="similarity">
    <text evidence="1">Belongs to the glycosyl hydrolase 18 family. Chitinase class II subfamily.</text>
</comment>
<evidence type="ECO:0000256" key="10">
    <source>
        <dbReference type="SAM" id="SignalP"/>
    </source>
</evidence>
<feature type="compositionally biased region" description="Polar residues" evidence="8">
    <location>
        <begin position="398"/>
        <end position="413"/>
    </location>
</feature>
<dbReference type="InterPro" id="IPR011583">
    <property type="entry name" value="Chitinase_II/V-like_cat"/>
</dbReference>
<dbReference type="FunFam" id="3.20.20.80:FF:000007">
    <property type="entry name" value="Acidic mammalian chitinase"/>
    <property type="match status" value="1"/>
</dbReference>
<feature type="compositionally biased region" description="Gly residues" evidence="8">
    <location>
        <begin position="420"/>
        <end position="433"/>
    </location>
</feature>
<evidence type="ECO:0000256" key="2">
    <source>
        <dbReference type="ARBA" id="ARBA00022669"/>
    </source>
</evidence>
<dbReference type="GO" id="GO:0005576">
    <property type="term" value="C:extracellular region"/>
    <property type="evidence" value="ECO:0007669"/>
    <property type="project" value="InterPro"/>
</dbReference>
<accession>A0A8W8KYF3</accession>
<dbReference type="AlphaFoldDB" id="A0A8W8KYF3"/>
<feature type="domain" description="GH18" evidence="12">
    <location>
        <begin position="22"/>
        <end position="389"/>
    </location>
</feature>
<evidence type="ECO:0000313" key="13">
    <source>
        <dbReference type="EnsemblMetazoa" id="G2553.7:cds"/>
    </source>
</evidence>
<dbReference type="FunFam" id="3.10.50.10:FF:000001">
    <property type="entry name" value="Chitinase 3-like 1"/>
    <property type="match status" value="1"/>
</dbReference>
<evidence type="ECO:0000256" key="9">
    <source>
        <dbReference type="SAM" id="Phobius"/>
    </source>
</evidence>
<dbReference type="InterPro" id="IPR029070">
    <property type="entry name" value="Chitinase_insertion_sf"/>
</dbReference>
<dbReference type="InterPro" id="IPR050314">
    <property type="entry name" value="Glycosyl_Hydrlase_18"/>
</dbReference>
<dbReference type="Gene3D" id="3.10.50.10">
    <property type="match status" value="1"/>
</dbReference>
<dbReference type="PROSITE" id="PS01095">
    <property type="entry name" value="GH18_1"/>
    <property type="match status" value="1"/>
</dbReference>
<feature type="chain" id="PRO_5042431434" description="Chitinase" evidence="10">
    <location>
        <begin position="20"/>
        <end position="555"/>
    </location>
</feature>
<dbReference type="Proteomes" id="UP000005408">
    <property type="component" value="Unassembled WGS sequence"/>
</dbReference>
<dbReference type="Gene3D" id="3.20.20.80">
    <property type="entry name" value="Glycosidases"/>
    <property type="match status" value="1"/>
</dbReference>
<dbReference type="Pfam" id="PF00704">
    <property type="entry name" value="Glyco_hydro_18"/>
    <property type="match status" value="1"/>
</dbReference>
<feature type="signal peptide" evidence="10">
    <location>
        <begin position="1"/>
        <end position="19"/>
    </location>
</feature>
<dbReference type="GO" id="GO:0005975">
    <property type="term" value="P:carbohydrate metabolic process"/>
    <property type="evidence" value="ECO:0007669"/>
    <property type="project" value="InterPro"/>
</dbReference>
<dbReference type="SMART" id="SM00636">
    <property type="entry name" value="Glyco_18"/>
    <property type="match status" value="1"/>
</dbReference>
<proteinExistence type="inferred from homology"/>
<keyword evidence="4 7" id="KW-0378">Hydrolase</keyword>
<dbReference type="EnsemblMetazoa" id="G2553.3">
    <property type="protein sequence ID" value="G2553.3:cds"/>
    <property type="gene ID" value="G2553"/>
</dbReference>
<evidence type="ECO:0000256" key="8">
    <source>
        <dbReference type="SAM" id="MobiDB-lite"/>
    </source>
</evidence>
<dbReference type="PANTHER" id="PTHR11177">
    <property type="entry name" value="CHITINASE"/>
    <property type="match status" value="1"/>
</dbReference>
<dbReference type="Gene3D" id="2.170.140.10">
    <property type="entry name" value="Chitin binding domain"/>
    <property type="match status" value="1"/>
</dbReference>
<organism evidence="13 14">
    <name type="scientific">Magallana gigas</name>
    <name type="common">Pacific oyster</name>
    <name type="synonym">Crassostrea gigas</name>
    <dbReference type="NCBI Taxonomy" id="29159"/>
    <lineage>
        <taxon>Eukaryota</taxon>
        <taxon>Metazoa</taxon>
        <taxon>Spiralia</taxon>
        <taxon>Lophotrochozoa</taxon>
        <taxon>Mollusca</taxon>
        <taxon>Bivalvia</taxon>
        <taxon>Autobranchia</taxon>
        <taxon>Pteriomorphia</taxon>
        <taxon>Ostreida</taxon>
        <taxon>Ostreoidea</taxon>
        <taxon>Ostreidae</taxon>
        <taxon>Magallana</taxon>
    </lineage>
</organism>
<dbReference type="EnsemblMetazoa" id="G2553.5">
    <property type="protein sequence ID" value="G2553.5:cds"/>
    <property type="gene ID" value="G2553"/>
</dbReference>
<evidence type="ECO:0000259" key="11">
    <source>
        <dbReference type="PROSITE" id="PS50940"/>
    </source>
</evidence>
<feature type="region of interest" description="Disordered" evidence="8">
    <location>
        <begin position="398"/>
        <end position="433"/>
    </location>
</feature>
<keyword evidence="9" id="KW-1133">Transmembrane helix</keyword>